<evidence type="ECO:0000313" key="2">
    <source>
        <dbReference type="EMBL" id="SFP35195.1"/>
    </source>
</evidence>
<dbReference type="SUPFAM" id="SSF48208">
    <property type="entry name" value="Six-hairpin glycosidases"/>
    <property type="match status" value="1"/>
</dbReference>
<reference evidence="3" key="1">
    <citation type="submission" date="2016-10" db="EMBL/GenBank/DDBJ databases">
        <authorList>
            <person name="Varghese N."/>
            <person name="Submissions S."/>
        </authorList>
    </citation>
    <scope>NUCLEOTIDE SEQUENCE [LARGE SCALE GENOMIC DNA]</scope>
    <source>
        <strain evidence="3">P18</strain>
    </source>
</reference>
<dbReference type="EMBL" id="FOXO01000001">
    <property type="protein sequence ID" value="SFP35195.1"/>
    <property type="molecule type" value="Genomic_DNA"/>
</dbReference>
<dbReference type="Proteomes" id="UP000182624">
    <property type="component" value="Unassembled WGS sequence"/>
</dbReference>
<dbReference type="InterPro" id="IPR008928">
    <property type="entry name" value="6-hairpin_glycosidase_sf"/>
</dbReference>
<protein>
    <submittedName>
        <fullName evidence="2">Rhamnogalacturonyl hydrolase YesR</fullName>
    </submittedName>
</protein>
<accession>A0A1I5PMC9</accession>
<dbReference type="AlphaFoldDB" id="A0A1I5PMC9"/>
<gene>
    <name evidence="2" type="ORF">SAMN04487928_10164</name>
</gene>
<name>A0A1I5PMC9_9FIRM</name>
<proteinExistence type="predicted"/>
<dbReference type="PANTHER" id="PTHR33886">
    <property type="entry name" value="UNSATURATED RHAMNOGALACTURONAN HYDROLASE (EUROFUNG)"/>
    <property type="match status" value="1"/>
</dbReference>
<organism evidence="2 3">
    <name type="scientific">Butyrivibrio proteoclasticus</name>
    <dbReference type="NCBI Taxonomy" id="43305"/>
    <lineage>
        <taxon>Bacteria</taxon>
        <taxon>Bacillati</taxon>
        <taxon>Bacillota</taxon>
        <taxon>Clostridia</taxon>
        <taxon>Lachnospirales</taxon>
        <taxon>Lachnospiraceae</taxon>
        <taxon>Butyrivibrio</taxon>
    </lineage>
</organism>
<dbReference type="GO" id="GO:0016787">
    <property type="term" value="F:hydrolase activity"/>
    <property type="evidence" value="ECO:0007669"/>
    <property type="project" value="UniProtKB-KW"/>
</dbReference>
<dbReference type="InterPro" id="IPR012341">
    <property type="entry name" value="6hp_glycosidase-like_sf"/>
</dbReference>
<keyword evidence="3" id="KW-1185">Reference proteome</keyword>
<dbReference type="OrthoDB" id="9807186at2"/>
<evidence type="ECO:0000256" key="1">
    <source>
        <dbReference type="ARBA" id="ARBA00022801"/>
    </source>
</evidence>
<dbReference type="InterPro" id="IPR010905">
    <property type="entry name" value="Glyco_hydro_88"/>
</dbReference>
<dbReference type="RefSeq" id="WP_074882758.1">
    <property type="nucleotide sequence ID" value="NZ_FOXO01000001.1"/>
</dbReference>
<dbReference type="Pfam" id="PF07470">
    <property type="entry name" value="Glyco_hydro_88"/>
    <property type="match status" value="2"/>
</dbReference>
<sequence>MGYRVTDERYKMVIDRTVDDLLEIMNVSLIQQAKDVVKSFMGRSVRTKDPLFWPAGMLMLGLISAAEQADVKQDIASDLNDVKPDISSTKLDSGIKSKCLAAISAHLDMWLKSYDGKIDFVDDALAGVCFIRAYELTHEDKYKEASDKIAQFILTAPRDEQGTVIYNPGRNSSNIFADGVGQVSMFMAAYISAFPDSDIVISSGSRLDASKQIKNFFEMGVDKKSGLNYHGYSLSDNQKKGLLGWGRAFGWMYMGVAEAACAAVKSSADELAGNNETFNNFECVRECPDRKRCFMNSGFNITGLYRQMSRTALEYQRADGGWSWQIQGTEGHIDMSATGMIAYSLARGYNAGILDNVEDIDSSFDKAIDCMLSHTEKGAVLDALSSCDDFGVHYQTYGHYPWGQGAVLAALAEIR</sequence>
<dbReference type="InterPro" id="IPR052043">
    <property type="entry name" value="PolySaccharide_Degr_Enz"/>
</dbReference>
<dbReference type="PANTHER" id="PTHR33886:SF8">
    <property type="entry name" value="UNSATURATED RHAMNOGALACTURONAN HYDROLASE (EUROFUNG)"/>
    <property type="match status" value="1"/>
</dbReference>
<dbReference type="Gene3D" id="1.50.10.10">
    <property type="match status" value="1"/>
</dbReference>
<evidence type="ECO:0000313" key="3">
    <source>
        <dbReference type="Proteomes" id="UP000182624"/>
    </source>
</evidence>
<dbReference type="GO" id="GO:0005975">
    <property type="term" value="P:carbohydrate metabolic process"/>
    <property type="evidence" value="ECO:0007669"/>
    <property type="project" value="InterPro"/>
</dbReference>
<keyword evidence="1 2" id="KW-0378">Hydrolase</keyword>